<feature type="transmembrane region" description="Helical" evidence="1">
    <location>
        <begin position="232"/>
        <end position="250"/>
    </location>
</feature>
<dbReference type="Proteomes" id="UP000599688">
    <property type="component" value="Unassembled WGS sequence"/>
</dbReference>
<evidence type="ECO:0000256" key="1">
    <source>
        <dbReference type="HAMAP-Rule" id="MF_02093"/>
    </source>
</evidence>
<dbReference type="HAMAP" id="MF_02093">
    <property type="entry name" value="Beta_carotene_diox"/>
    <property type="match status" value="1"/>
</dbReference>
<organism evidence="2 3">
    <name type="scientific">Psychroflexus salis</name>
    <dbReference type="NCBI Taxonomy" id="1526574"/>
    <lineage>
        <taxon>Bacteria</taxon>
        <taxon>Pseudomonadati</taxon>
        <taxon>Bacteroidota</taxon>
        <taxon>Flavobacteriia</taxon>
        <taxon>Flavobacteriales</taxon>
        <taxon>Flavobacteriaceae</taxon>
        <taxon>Psychroflexus</taxon>
    </lineage>
</organism>
<dbReference type="EC" id="1.13.11.63" evidence="1"/>
<comment type="similarity">
    <text evidence="1">Belongs to the Brp/Blh beta-carotene diooxygenase family.</text>
</comment>
<comment type="cofactor">
    <cofactor evidence="1">
        <name>Fe(2+)</name>
        <dbReference type="ChEBI" id="CHEBI:29033"/>
    </cofactor>
</comment>
<keyword evidence="1" id="KW-0812">Transmembrane</keyword>
<dbReference type="Pfam" id="PF15461">
    <property type="entry name" value="BCD"/>
    <property type="match status" value="1"/>
</dbReference>
<feature type="transmembrane region" description="Helical" evidence="1">
    <location>
        <begin position="14"/>
        <end position="32"/>
    </location>
</feature>
<keyword evidence="1" id="KW-1003">Cell membrane</keyword>
<dbReference type="InterPro" id="IPR022270">
    <property type="entry name" value="Blh_diox"/>
</dbReference>
<keyword evidence="3" id="KW-1185">Reference proteome</keyword>
<feature type="transmembrane region" description="Helical" evidence="1">
    <location>
        <begin position="53"/>
        <end position="85"/>
    </location>
</feature>
<gene>
    <name evidence="2" type="ORF">GCM10010831_09320</name>
</gene>
<keyword evidence="1" id="KW-0560">Oxidoreductase</keyword>
<feature type="transmembrane region" description="Helical" evidence="1">
    <location>
        <begin position="105"/>
        <end position="121"/>
    </location>
</feature>
<dbReference type="GO" id="GO:0016121">
    <property type="term" value="P:carotene catabolic process"/>
    <property type="evidence" value="ECO:0007669"/>
    <property type="project" value="UniProtKB-UniRule"/>
</dbReference>
<comment type="subcellular location">
    <subcellularLocation>
        <location evidence="1">Cell membrane</location>
        <topology evidence="1">Multi-pass membrane protein</topology>
    </subcellularLocation>
</comment>
<evidence type="ECO:0000313" key="2">
    <source>
        <dbReference type="EMBL" id="GGE09935.1"/>
    </source>
</evidence>
<protein>
    <recommendedName>
        <fullName evidence="1">Probable beta-carotene 15,15'-dioxygenase</fullName>
        <ecNumber evidence="1">1.13.11.63</ecNumber>
    </recommendedName>
</protein>
<dbReference type="GO" id="GO:0010436">
    <property type="term" value="F:carotenoid dioxygenase activity"/>
    <property type="evidence" value="ECO:0007669"/>
    <property type="project" value="UniProtKB-UniRule"/>
</dbReference>
<dbReference type="NCBIfam" id="TIGR03753">
    <property type="entry name" value="blh_monoox"/>
    <property type="match status" value="1"/>
</dbReference>
<comment type="function">
    <text evidence="1">Catalyzes the cleavage of beta-carotene at its central double bond (15,15') to yield two molecules of all-trans-retinal.</text>
</comment>
<dbReference type="EMBL" id="BMGL01000005">
    <property type="protein sequence ID" value="GGE09935.1"/>
    <property type="molecule type" value="Genomic_DNA"/>
</dbReference>
<accession>A0A917E8L1</accession>
<dbReference type="AlphaFoldDB" id="A0A917E8L1"/>
<keyword evidence="1" id="KW-0223">Dioxygenase</keyword>
<evidence type="ECO:0000313" key="3">
    <source>
        <dbReference type="Proteomes" id="UP000599688"/>
    </source>
</evidence>
<dbReference type="RefSeq" id="WP_229737188.1">
    <property type="nucleotide sequence ID" value="NZ_BMGL01000005.1"/>
</dbReference>
<keyword evidence="1" id="KW-0472">Membrane</keyword>
<dbReference type="GO" id="GO:0005886">
    <property type="term" value="C:plasma membrane"/>
    <property type="evidence" value="ECO:0007669"/>
    <property type="project" value="UniProtKB-SubCell"/>
</dbReference>
<comment type="caution">
    <text evidence="2">The sequence shown here is derived from an EMBL/GenBank/DDBJ whole genome shotgun (WGS) entry which is preliminary data.</text>
</comment>
<sequence length="285" mass="33611">MCFAIAQLFTLKQASILALFLILSVGILHGANDILLIEKTKFLSKKNRLLSKIIYIMIVVLAIIMFYFIPFYALVFFILFSAYHFGEQHWAKIFSGVKYVNTQKLFMFLYGFCILNMLFWLQHEATNQVIRDIANFEITNLVFFSLTLISFLILLILSLFFYKKNRLQLKTLFKEFLILLLFALIFKFTPLLLGFAIYFTFWHSLPSLKDQIDFLYKSSYTLGFKKYFKDAGIYWFVSVIGLGIFVYFFYETKLFYSLLFTFIAAITFPHVIVMGKMFSYLKSKN</sequence>
<reference evidence="2 3" key="1">
    <citation type="journal article" date="2014" name="Int. J. Syst. Evol. Microbiol.">
        <title>Complete genome sequence of Corynebacterium casei LMG S-19264T (=DSM 44701T), isolated from a smear-ripened cheese.</title>
        <authorList>
            <consortium name="US DOE Joint Genome Institute (JGI-PGF)"/>
            <person name="Walter F."/>
            <person name="Albersmeier A."/>
            <person name="Kalinowski J."/>
            <person name="Ruckert C."/>
        </authorList>
    </citation>
    <scope>NUCLEOTIDE SEQUENCE [LARGE SCALE GENOMIC DNA]</scope>
    <source>
        <strain evidence="2 3">CGMCC 1.12925</strain>
    </source>
</reference>
<dbReference type="GO" id="GO:0005506">
    <property type="term" value="F:iron ion binding"/>
    <property type="evidence" value="ECO:0007669"/>
    <property type="project" value="UniProtKB-UniRule"/>
</dbReference>
<name>A0A917E8L1_9FLAO</name>
<feature type="transmembrane region" description="Helical" evidence="1">
    <location>
        <begin position="177"/>
        <end position="201"/>
    </location>
</feature>
<comment type="catalytic activity">
    <reaction evidence="1">
        <text>all-trans-beta-carotene + O2 = 2 all-trans-retinal</text>
        <dbReference type="Rhea" id="RHEA:32887"/>
        <dbReference type="ChEBI" id="CHEBI:15379"/>
        <dbReference type="ChEBI" id="CHEBI:17579"/>
        <dbReference type="ChEBI" id="CHEBI:17898"/>
        <dbReference type="EC" id="1.13.11.63"/>
    </reaction>
</comment>
<keyword evidence="1" id="KW-0479">Metal-binding</keyword>
<feature type="transmembrane region" description="Helical" evidence="1">
    <location>
        <begin position="256"/>
        <end position="275"/>
    </location>
</feature>
<dbReference type="GO" id="GO:0003834">
    <property type="term" value="F:beta-carotene 15,15'-dioxygenase activity"/>
    <property type="evidence" value="ECO:0007669"/>
    <property type="project" value="UniProtKB-EC"/>
</dbReference>
<feature type="transmembrane region" description="Helical" evidence="1">
    <location>
        <begin position="141"/>
        <end position="162"/>
    </location>
</feature>
<proteinExistence type="inferred from homology"/>
<keyword evidence="1" id="KW-0408">Iron</keyword>
<keyword evidence="1" id="KW-1133">Transmembrane helix</keyword>
<comment type="caution">
    <text evidence="1">Lacks conserved residue(s) required for the propagation of feature annotation.</text>
</comment>